<dbReference type="PROSITE" id="PS00086">
    <property type="entry name" value="CYTOCHROME_P450"/>
    <property type="match status" value="1"/>
</dbReference>
<keyword evidence="7 8" id="KW-0503">Monooxygenase</keyword>
<accession>A0A559MK70</accession>
<dbReference type="GO" id="GO:0005506">
    <property type="term" value="F:iron ion binding"/>
    <property type="evidence" value="ECO:0007669"/>
    <property type="project" value="InterPro"/>
</dbReference>
<dbReference type="Pfam" id="PF00067">
    <property type="entry name" value="p450"/>
    <property type="match status" value="1"/>
</dbReference>
<dbReference type="GO" id="GO:0016705">
    <property type="term" value="F:oxidoreductase activity, acting on paired donors, with incorporation or reduction of molecular oxygen"/>
    <property type="evidence" value="ECO:0007669"/>
    <property type="project" value="InterPro"/>
</dbReference>
<dbReference type="PANTHER" id="PTHR24305">
    <property type="entry name" value="CYTOCHROME P450"/>
    <property type="match status" value="1"/>
</dbReference>
<reference evidence="8 9" key="1">
    <citation type="submission" date="2018-05" db="EMBL/GenBank/DDBJ databases">
        <title>Genome sequencing and assembly of the regulated plant pathogen Lachnellula willkommii and related sister species for the development of diagnostic species identification markers.</title>
        <authorList>
            <person name="Giroux E."/>
            <person name="Bilodeau G."/>
        </authorList>
    </citation>
    <scope>NUCLEOTIDE SEQUENCE [LARGE SCALE GENOMIC DNA]</scope>
    <source>
        <strain evidence="8 9">CBS 172.35</strain>
    </source>
</reference>
<evidence type="ECO:0000313" key="8">
    <source>
        <dbReference type="EMBL" id="TVY93351.1"/>
    </source>
</evidence>
<keyword evidence="6 7" id="KW-0349">Heme</keyword>
<evidence type="ECO:0000256" key="5">
    <source>
        <dbReference type="ARBA" id="ARBA00023004"/>
    </source>
</evidence>
<keyword evidence="9" id="KW-1185">Reference proteome</keyword>
<dbReference type="InterPro" id="IPR050121">
    <property type="entry name" value="Cytochrome_P450_monoxygenase"/>
</dbReference>
<dbReference type="PRINTS" id="PR00385">
    <property type="entry name" value="P450"/>
</dbReference>
<proteinExistence type="inferred from homology"/>
<dbReference type="InterPro" id="IPR036396">
    <property type="entry name" value="Cyt_P450_sf"/>
</dbReference>
<keyword evidence="5 6" id="KW-0408">Iron</keyword>
<evidence type="ECO:0000256" key="7">
    <source>
        <dbReference type="RuleBase" id="RU000461"/>
    </source>
</evidence>
<evidence type="ECO:0000313" key="9">
    <source>
        <dbReference type="Proteomes" id="UP000315522"/>
    </source>
</evidence>
<sequence>MLLTTPALLVFGASALLLLFIIKLFQRAFTGPLRGIRGPRLNRCTNLPLKYYVLRGQRCHYIHRLHAQYGPTVRIGPEEVALADLPSSREIHRMGSGYVKSAWYARFTSEQNPGIFAMSNLKDHAVRRRLFSYPFSQNGLLHWEELLQGRSNLAVSGIKHEAERGSADVLKWWTLMATDIIAEMAFGESFGALEYGQKMQQSRDLAAITIFGGIQSELAPLSTIAFSIPLPSIQEFRYCEARMHSYGRNAIARNRALSEKGETGRTIFNKIVAEAGSQSGVTDEVLANEARSFIIAGSDTTAITLTYLIWATIKHPSVKQRLQDEVDRLPTAFSSKDATGLPYLIATIKETLRLYGAAPGSLPRLVPAGGRTLGGYLLPQGTTVSTQAWTLHRDAAIFERPLDFIPERWFEPTQNMKDAFMPFGGGSRICLGMHLAYAEMALSVAKFFRACPTATIKTKDKDMEVENNFLIAPKGRKCDIGL</sequence>
<comment type="cofactor">
    <cofactor evidence="1 6">
        <name>heme</name>
        <dbReference type="ChEBI" id="CHEBI:30413"/>
    </cofactor>
</comment>
<organism evidence="8 9">
    <name type="scientific">Lachnellula willkommii</name>
    <dbReference type="NCBI Taxonomy" id="215461"/>
    <lineage>
        <taxon>Eukaryota</taxon>
        <taxon>Fungi</taxon>
        <taxon>Dikarya</taxon>
        <taxon>Ascomycota</taxon>
        <taxon>Pezizomycotina</taxon>
        <taxon>Leotiomycetes</taxon>
        <taxon>Helotiales</taxon>
        <taxon>Lachnaceae</taxon>
        <taxon>Lachnellula</taxon>
    </lineage>
</organism>
<dbReference type="InterPro" id="IPR017972">
    <property type="entry name" value="Cyt_P450_CS"/>
</dbReference>
<dbReference type="InterPro" id="IPR001128">
    <property type="entry name" value="Cyt_P450"/>
</dbReference>
<dbReference type="Gene3D" id="1.10.630.10">
    <property type="entry name" value="Cytochrome P450"/>
    <property type="match status" value="1"/>
</dbReference>
<evidence type="ECO:0000256" key="1">
    <source>
        <dbReference type="ARBA" id="ARBA00001971"/>
    </source>
</evidence>
<dbReference type="PRINTS" id="PR00463">
    <property type="entry name" value="EP450I"/>
</dbReference>
<dbReference type="EMBL" id="QGML01000145">
    <property type="protein sequence ID" value="TVY93351.1"/>
    <property type="molecule type" value="Genomic_DNA"/>
</dbReference>
<keyword evidence="3 6" id="KW-0479">Metal-binding</keyword>
<comment type="similarity">
    <text evidence="2 7">Belongs to the cytochrome P450 family.</text>
</comment>
<name>A0A559MK70_9HELO</name>
<evidence type="ECO:0000256" key="6">
    <source>
        <dbReference type="PIRSR" id="PIRSR602401-1"/>
    </source>
</evidence>
<protein>
    <submittedName>
        <fullName evidence="8">Putative sterigmatocystin biosynthesis P450 monooxygenase</fullName>
    </submittedName>
</protein>
<dbReference type="CDD" id="cd11059">
    <property type="entry name" value="CYP_fungal"/>
    <property type="match status" value="1"/>
</dbReference>
<gene>
    <name evidence="8" type="primary">stcB_1</name>
    <name evidence="8" type="ORF">LAWI1_G001287</name>
</gene>
<dbReference type="GO" id="GO:0004497">
    <property type="term" value="F:monooxygenase activity"/>
    <property type="evidence" value="ECO:0007669"/>
    <property type="project" value="UniProtKB-KW"/>
</dbReference>
<evidence type="ECO:0000256" key="2">
    <source>
        <dbReference type="ARBA" id="ARBA00010617"/>
    </source>
</evidence>
<dbReference type="Proteomes" id="UP000315522">
    <property type="component" value="Unassembled WGS sequence"/>
</dbReference>
<dbReference type="SUPFAM" id="SSF48264">
    <property type="entry name" value="Cytochrome P450"/>
    <property type="match status" value="1"/>
</dbReference>
<evidence type="ECO:0000256" key="4">
    <source>
        <dbReference type="ARBA" id="ARBA00023002"/>
    </source>
</evidence>
<dbReference type="AlphaFoldDB" id="A0A559MK70"/>
<dbReference type="PANTHER" id="PTHR24305:SF96">
    <property type="entry name" value="CYTOCHROME P450 MONOOXYGENASE STCB-RELATED"/>
    <property type="match status" value="1"/>
</dbReference>
<keyword evidence="4 7" id="KW-0560">Oxidoreductase</keyword>
<dbReference type="GO" id="GO:0020037">
    <property type="term" value="F:heme binding"/>
    <property type="evidence" value="ECO:0007669"/>
    <property type="project" value="InterPro"/>
</dbReference>
<feature type="binding site" description="axial binding residue" evidence="6">
    <location>
        <position position="430"/>
    </location>
    <ligand>
        <name>heme</name>
        <dbReference type="ChEBI" id="CHEBI:30413"/>
    </ligand>
    <ligandPart>
        <name>Fe</name>
        <dbReference type="ChEBI" id="CHEBI:18248"/>
    </ligandPart>
</feature>
<comment type="caution">
    <text evidence="8">The sequence shown here is derived from an EMBL/GenBank/DDBJ whole genome shotgun (WGS) entry which is preliminary data.</text>
</comment>
<dbReference type="InterPro" id="IPR002401">
    <property type="entry name" value="Cyt_P450_E_grp-I"/>
</dbReference>
<evidence type="ECO:0000256" key="3">
    <source>
        <dbReference type="ARBA" id="ARBA00022723"/>
    </source>
</evidence>